<feature type="signal peptide" evidence="2">
    <location>
        <begin position="1"/>
        <end position="23"/>
    </location>
</feature>
<evidence type="ECO:0000313" key="5">
    <source>
        <dbReference type="Proteomes" id="UP000550401"/>
    </source>
</evidence>
<dbReference type="InterPro" id="IPR029030">
    <property type="entry name" value="Caspase-like_dom_sf"/>
</dbReference>
<evidence type="ECO:0000256" key="2">
    <source>
        <dbReference type="SAM" id="SignalP"/>
    </source>
</evidence>
<dbReference type="GO" id="GO:0006508">
    <property type="term" value="P:proteolysis"/>
    <property type="evidence" value="ECO:0007669"/>
    <property type="project" value="InterPro"/>
</dbReference>
<feature type="chain" id="PRO_5032834998" description="Gingipain domain-containing protein" evidence="2">
    <location>
        <begin position="24"/>
        <end position="893"/>
    </location>
</feature>
<proteinExistence type="predicted"/>
<dbReference type="GO" id="GO:0008234">
    <property type="term" value="F:cysteine-type peptidase activity"/>
    <property type="evidence" value="ECO:0007669"/>
    <property type="project" value="InterPro"/>
</dbReference>
<accession>A0A839ES48</accession>
<protein>
    <recommendedName>
        <fullName evidence="3">Gingipain domain-containing protein</fullName>
    </recommendedName>
</protein>
<keyword evidence="5" id="KW-1185">Reference proteome</keyword>
<evidence type="ECO:0000313" key="4">
    <source>
        <dbReference type="EMBL" id="MBA8887247.1"/>
    </source>
</evidence>
<sequence length="893" mass="97935">MPIRHLLRALAPVLMLVPLSAFACEGELHVELEQVGVYALDHAAIVATQPGLADCAVDDLWLSQAGKEVPLHVVARSARFADGDRIEWIGARLHGPESWNDPYTVNNVYVLGASAGAHARMRVAEAAGEGHAALERQVHLEQENLMIRLDQNQQKPGEEPDVWQWAKLTHVDPQPFELRFDLADLDPHGGNARLALAFRGLSELQRPRKGVVEAIDDHVVELTLNGAPLAAQGWSGRDEVRREIELPVARLKAHDNLLVMRVPKRALPWAAKQVAVDVVMFNYLDARYPAGGDIDANAGPLSVRADAAATVQLSAGEAPALYGEDGVLRLPRAIGARRHAYAPAASGVELLPATARTLAKPVFLRAVRGEEWRAPAQGYDYLIVAHPRLLEAIEPLAEFHRKRGLSVAVLDIDSVYDQYNHGIAHPQAIRNLVDAAWHRWPSKPRFLLLVGDSSFDIRHETYDDLAYAKWTDRELLFPGHFGAVSGGTYANAPKKLADRNLIPTWQYPSPEGQSASDNWFGAVDGDDWHPVVAVGRFPVVEPEEVAAIVDKTIAYIAKPQLGAWRRDVMFIADEIDTFQRASDEIAGALGKEGFLTDKVYAKPDVTENAVHQRAIHDGIDAGRLLVHFIGHGGRYIWRTGPPDLRKNNDLFTLDDVSKLGNGARLPMVLSMTCYSAPFDNPTEDSIGERFLREKDKGAIAVFAASWRNSPSPAFSKDVITQLLEPGATIGEAIVRAKKKSQDRVLVEMYNLLGDPAVVLERPHDDLVAAFDDDRWNPGLLVDLRQAGFDGEVAVDWLGADGSKLATSSYVAHTERFRLPLPAGAAMKVIQARIYAASPTSGRDAVGGAELGRTSPPSIGARFAAAWKHWWHPSKPSQRRDDTIAILDFDGPAR</sequence>
<dbReference type="EMBL" id="JACGXL010000002">
    <property type="protein sequence ID" value="MBA8887247.1"/>
    <property type="molecule type" value="Genomic_DNA"/>
</dbReference>
<dbReference type="Pfam" id="PF01364">
    <property type="entry name" value="Peptidase_C25"/>
    <property type="match status" value="1"/>
</dbReference>
<evidence type="ECO:0000256" key="1">
    <source>
        <dbReference type="ARBA" id="ARBA00022729"/>
    </source>
</evidence>
<name>A0A839ES48_9GAMM</name>
<dbReference type="Gene3D" id="3.40.50.1460">
    <property type="match status" value="1"/>
</dbReference>
<dbReference type="InterPro" id="IPR001769">
    <property type="entry name" value="Gingipain"/>
</dbReference>
<dbReference type="Gene3D" id="3.40.50.10390">
    <property type="entry name" value="Gingipain r, domain 1"/>
    <property type="match status" value="1"/>
</dbReference>
<feature type="domain" description="Gingipain" evidence="3">
    <location>
        <begin position="381"/>
        <end position="759"/>
    </location>
</feature>
<comment type="caution">
    <text evidence="4">The sequence shown here is derived from an EMBL/GenBank/DDBJ whole genome shotgun (WGS) entry which is preliminary data.</text>
</comment>
<dbReference type="AlphaFoldDB" id="A0A839ES48"/>
<organism evidence="4 5">
    <name type="scientific">Dokdonella fugitiva</name>
    <dbReference type="NCBI Taxonomy" id="328517"/>
    <lineage>
        <taxon>Bacteria</taxon>
        <taxon>Pseudomonadati</taxon>
        <taxon>Pseudomonadota</taxon>
        <taxon>Gammaproteobacteria</taxon>
        <taxon>Lysobacterales</taxon>
        <taxon>Rhodanobacteraceae</taxon>
        <taxon>Dokdonella</taxon>
    </lineage>
</organism>
<evidence type="ECO:0000259" key="3">
    <source>
        <dbReference type="Pfam" id="PF01364"/>
    </source>
</evidence>
<reference evidence="4 5" key="1">
    <citation type="submission" date="2020-07" db="EMBL/GenBank/DDBJ databases">
        <title>Genomic Encyclopedia of Type Strains, Phase IV (KMG-V): Genome sequencing to study the core and pangenomes of soil and plant-associated prokaryotes.</title>
        <authorList>
            <person name="Whitman W."/>
        </authorList>
    </citation>
    <scope>NUCLEOTIDE SEQUENCE [LARGE SCALE GENOMIC DNA]</scope>
    <source>
        <strain evidence="4 5">RH2WT43</strain>
    </source>
</reference>
<dbReference type="PROSITE" id="PS51257">
    <property type="entry name" value="PROKAR_LIPOPROTEIN"/>
    <property type="match status" value="1"/>
</dbReference>
<keyword evidence="1 2" id="KW-0732">Signal</keyword>
<dbReference type="CDD" id="cd02258">
    <property type="entry name" value="Peptidase_C25_N"/>
    <property type="match status" value="1"/>
</dbReference>
<dbReference type="RefSeq" id="WP_182530331.1">
    <property type="nucleotide sequence ID" value="NZ_JACGXL010000002.1"/>
</dbReference>
<dbReference type="Proteomes" id="UP000550401">
    <property type="component" value="Unassembled WGS sequence"/>
</dbReference>
<dbReference type="SUPFAM" id="SSF52129">
    <property type="entry name" value="Caspase-like"/>
    <property type="match status" value="1"/>
</dbReference>
<dbReference type="InterPro" id="IPR029031">
    <property type="entry name" value="Gingipain_N_sf"/>
</dbReference>
<gene>
    <name evidence="4" type="ORF">FHW12_001461</name>
</gene>